<dbReference type="InterPro" id="IPR034751">
    <property type="entry name" value="Yippee"/>
</dbReference>
<dbReference type="PROSITE" id="PS51792">
    <property type="entry name" value="YIPPEE"/>
    <property type="match status" value="1"/>
</dbReference>
<accession>A0AAP0MG52</accession>
<sequence length="96" mass="10708">MQRDGIPGIANKTLILVPSFSVSRPVQEEYKIYLGGSGRAFLFSHAANIVEGPKEDRHLLTGLHTVADVYCADCGELLGWTYKIVLEKFKIAKDNW</sequence>
<protein>
    <recommendedName>
        <fullName evidence="1">Yippee domain-containing protein</fullName>
    </recommendedName>
</protein>
<keyword evidence="3" id="KW-1185">Reference proteome</keyword>
<organism evidence="2 3">
    <name type="scientific">Citrus x changshan-huyou</name>
    <dbReference type="NCBI Taxonomy" id="2935761"/>
    <lineage>
        <taxon>Eukaryota</taxon>
        <taxon>Viridiplantae</taxon>
        <taxon>Streptophyta</taxon>
        <taxon>Embryophyta</taxon>
        <taxon>Tracheophyta</taxon>
        <taxon>Spermatophyta</taxon>
        <taxon>Magnoliopsida</taxon>
        <taxon>eudicotyledons</taxon>
        <taxon>Gunneridae</taxon>
        <taxon>Pentapetalae</taxon>
        <taxon>rosids</taxon>
        <taxon>malvids</taxon>
        <taxon>Sapindales</taxon>
        <taxon>Rutaceae</taxon>
        <taxon>Aurantioideae</taxon>
        <taxon>Citrus</taxon>
    </lineage>
</organism>
<gene>
    <name evidence="2" type="ORF">WN944_017390</name>
</gene>
<dbReference type="Proteomes" id="UP001428341">
    <property type="component" value="Unassembled WGS sequence"/>
</dbReference>
<reference evidence="2 3" key="1">
    <citation type="submission" date="2024-05" db="EMBL/GenBank/DDBJ databases">
        <title>Haplotype-resolved chromosome-level genome assembly of Huyou (Citrus changshanensis).</title>
        <authorList>
            <person name="Miao C."/>
            <person name="Chen W."/>
            <person name="Wu Y."/>
            <person name="Wang L."/>
            <person name="Zhao S."/>
            <person name="Grierson D."/>
            <person name="Xu C."/>
            <person name="Chen K."/>
        </authorList>
    </citation>
    <scope>NUCLEOTIDE SEQUENCE [LARGE SCALE GENOMIC DNA]</scope>
    <source>
        <strain evidence="2">01-14</strain>
        <tissue evidence="2">Leaf</tissue>
    </source>
</reference>
<dbReference type="AlphaFoldDB" id="A0AAP0MG52"/>
<evidence type="ECO:0000313" key="2">
    <source>
        <dbReference type="EMBL" id="KAK9202180.1"/>
    </source>
</evidence>
<name>A0AAP0MG52_9ROSI</name>
<proteinExistence type="predicted"/>
<comment type="caution">
    <text evidence="2">The sequence shown here is derived from an EMBL/GenBank/DDBJ whole genome shotgun (WGS) entry which is preliminary data.</text>
</comment>
<evidence type="ECO:0000259" key="1">
    <source>
        <dbReference type="PROSITE" id="PS51792"/>
    </source>
</evidence>
<dbReference type="EMBL" id="JBCGBO010000005">
    <property type="protein sequence ID" value="KAK9202180.1"/>
    <property type="molecule type" value="Genomic_DNA"/>
</dbReference>
<dbReference type="InterPro" id="IPR039058">
    <property type="entry name" value="Yippee_fam"/>
</dbReference>
<dbReference type="PANTHER" id="PTHR13848">
    <property type="entry name" value="PROTEIN YIPPEE-LIKE CG15309-RELATED"/>
    <property type="match status" value="1"/>
</dbReference>
<evidence type="ECO:0000313" key="3">
    <source>
        <dbReference type="Proteomes" id="UP001428341"/>
    </source>
</evidence>
<feature type="domain" description="Yippee" evidence="1">
    <location>
        <begin position="11"/>
        <end position="96"/>
    </location>
</feature>